<protein>
    <submittedName>
        <fullName evidence="1">Uncharacterized protein</fullName>
    </submittedName>
</protein>
<dbReference type="AlphaFoldDB" id="C8BX21"/>
<name>C8BX21_VIBVL</name>
<reference evidence="1" key="2">
    <citation type="submission" date="2009-06" db="EMBL/GenBank/DDBJ databases">
        <authorList>
            <person name="Rowe-Magnus D."/>
        </authorList>
    </citation>
    <scope>NUCLEOTIDE SEQUENCE</scope>
    <source>
        <strain evidence="1">ATCC 27562</strain>
    </source>
</reference>
<reference evidence="1" key="1">
    <citation type="journal article" date="2009" name="Nucleic Acids Res.">
        <title>Integrase-directed recovery of functional genes from genomic libraries.</title>
        <authorList>
            <person name="Rowe-Magnus D.A."/>
        </authorList>
    </citation>
    <scope>NUCLEOTIDE SEQUENCE</scope>
    <source>
        <strain evidence="1">ATCC 27562</strain>
    </source>
</reference>
<evidence type="ECO:0000313" key="1">
    <source>
        <dbReference type="EMBL" id="ACU42679.1"/>
    </source>
</evidence>
<accession>C8BX21</accession>
<proteinExistence type="predicted"/>
<sequence>MWKLIKAMFSSDWKPDGEQGSLFERVEHELKLKKQQEDNLTALFVERLQVLENHLNSLFGTRGRVEVFVNGQKQLVKPIYVSKLIDDFECFPEKNELMFCVNFQFDHSRIIEIVEAKAFQGDVLFKYTDSTGSFQSAVEFADSIKEVVLKKVGLNATNTDL</sequence>
<dbReference type="EMBL" id="GQ292873">
    <property type="protein sequence ID" value="ACU42679.1"/>
    <property type="molecule type" value="Genomic_DNA"/>
</dbReference>
<dbReference type="GeneID" id="93896624"/>
<organism evidence="1">
    <name type="scientific">Vibrio vulnificus</name>
    <dbReference type="NCBI Taxonomy" id="672"/>
    <lineage>
        <taxon>Bacteria</taxon>
        <taxon>Pseudomonadati</taxon>
        <taxon>Pseudomonadota</taxon>
        <taxon>Gammaproteobacteria</taxon>
        <taxon>Vibrionales</taxon>
        <taxon>Vibrionaceae</taxon>
        <taxon>Vibrio</taxon>
    </lineage>
</organism>
<dbReference type="RefSeq" id="WP_017420654.1">
    <property type="nucleotide sequence ID" value="NZ_CP044069.1"/>
</dbReference>